<dbReference type="EMBL" id="FNCJ01000003">
    <property type="protein sequence ID" value="SDG35906.1"/>
    <property type="molecule type" value="Genomic_DNA"/>
</dbReference>
<evidence type="ECO:0000313" key="1">
    <source>
        <dbReference type="EMBL" id="SDG35906.1"/>
    </source>
</evidence>
<sequence length="29" mass="3222">MGLPPICRVAPKPRFSIEETHHVDSFCPG</sequence>
<gene>
    <name evidence="1" type="ORF">SAMN05216466_10362</name>
</gene>
<protein>
    <submittedName>
        <fullName evidence="1">Uncharacterized protein</fullName>
    </submittedName>
</protein>
<evidence type="ECO:0000313" key="2">
    <source>
        <dbReference type="Proteomes" id="UP000199706"/>
    </source>
</evidence>
<accession>A0A1G7TKP7</accession>
<organism evidence="1 2">
    <name type="scientific">Paraburkholderia phenazinium</name>
    <dbReference type="NCBI Taxonomy" id="60549"/>
    <lineage>
        <taxon>Bacteria</taxon>
        <taxon>Pseudomonadati</taxon>
        <taxon>Pseudomonadota</taxon>
        <taxon>Betaproteobacteria</taxon>
        <taxon>Burkholderiales</taxon>
        <taxon>Burkholderiaceae</taxon>
        <taxon>Paraburkholderia</taxon>
    </lineage>
</organism>
<reference evidence="1 2" key="1">
    <citation type="submission" date="2016-10" db="EMBL/GenBank/DDBJ databases">
        <authorList>
            <person name="de Groot N.N."/>
        </authorList>
    </citation>
    <scope>NUCLEOTIDE SEQUENCE [LARGE SCALE GENOMIC DNA]</scope>
    <source>
        <strain evidence="1 2">LMG 2247</strain>
    </source>
</reference>
<name>A0A1G7TKP7_9BURK</name>
<dbReference type="Proteomes" id="UP000199706">
    <property type="component" value="Unassembled WGS sequence"/>
</dbReference>
<proteinExistence type="predicted"/>
<dbReference type="AlphaFoldDB" id="A0A1G7TKP7"/>